<dbReference type="PROSITE" id="PS50883">
    <property type="entry name" value="EAL"/>
    <property type="match status" value="1"/>
</dbReference>
<dbReference type="AlphaFoldDB" id="A0AA36C443"/>
<dbReference type="SMART" id="SM00052">
    <property type="entry name" value="EAL"/>
    <property type="match status" value="1"/>
</dbReference>
<keyword evidence="4" id="KW-1185">Reference proteome</keyword>
<evidence type="ECO:0000256" key="1">
    <source>
        <dbReference type="SAM" id="MobiDB-lite"/>
    </source>
</evidence>
<dbReference type="InterPro" id="IPR001633">
    <property type="entry name" value="EAL_dom"/>
</dbReference>
<dbReference type="PANTHER" id="PTHR44757">
    <property type="entry name" value="DIGUANYLATE CYCLASE DGCP"/>
    <property type="match status" value="1"/>
</dbReference>
<accession>A0AA36C443</accession>
<feature type="compositionally biased region" description="Low complexity" evidence="1">
    <location>
        <begin position="338"/>
        <end position="351"/>
    </location>
</feature>
<dbReference type="PANTHER" id="PTHR44757:SF2">
    <property type="entry name" value="BIOFILM ARCHITECTURE MAINTENANCE PROTEIN MBAA"/>
    <property type="match status" value="1"/>
</dbReference>
<feature type="region of interest" description="Disordered" evidence="1">
    <location>
        <begin position="446"/>
        <end position="473"/>
    </location>
</feature>
<evidence type="ECO:0000313" key="4">
    <source>
        <dbReference type="Proteomes" id="UP001177023"/>
    </source>
</evidence>
<dbReference type="InterPro" id="IPR052155">
    <property type="entry name" value="Biofilm_reg_signaling"/>
</dbReference>
<feature type="region of interest" description="Disordered" evidence="1">
    <location>
        <begin position="313"/>
        <end position="356"/>
    </location>
</feature>
<dbReference type="CDD" id="cd01948">
    <property type="entry name" value="EAL"/>
    <property type="match status" value="1"/>
</dbReference>
<dbReference type="Pfam" id="PF00563">
    <property type="entry name" value="EAL"/>
    <property type="match status" value="2"/>
</dbReference>
<evidence type="ECO:0000259" key="2">
    <source>
        <dbReference type="PROSITE" id="PS50883"/>
    </source>
</evidence>
<dbReference type="SUPFAM" id="SSF141868">
    <property type="entry name" value="EAL domain-like"/>
    <property type="match status" value="1"/>
</dbReference>
<dbReference type="InterPro" id="IPR035919">
    <property type="entry name" value="EAL_sf"/>
</dbReference>
<feature type="domain" description="EAL" evidence="2">
    <location>
        <begin position="94"/>
        <end position="330"/>
    </location>
</feature>
<reference evidence="3" key="1">
    <citation type="submission" date="2023-06" db="EMBL/GenBank/DDBJ databases">
        <authorList>
            <person name="Delattre M."/>
        </authorList>
    </citation>
    <scope>NUCLEOTIDE SEQUENCE</scope>
    <source>
        <strain evidence="3">AF72</strain>
    </source>
</reference>
<feature type="non-terminal residue" evidence="3">
    <location>
        <position position="473"/>
    </location>
</feature>
<dbReference type="Gene3D" id="3.30.70.270">
    <property type="match status" value="1"/>
</dbReference>
<dbReference type="Gene3D" id="3.20.20.450">
    <property type="entry name" value="EAL domain"/>
    <property type="match status" value="2"/>
</dbReference>
<protein>
    <recommendedName>
        <fullName evidence="2">EAL domain-containing protein</fullName>
    </recommendedName>
</protein>
<dbReference type="Proteomes" id="UP001177023">
    <property type="component" value="Unassembled WGS sequence"/>
</dbReference>
<dbReference type="EMBL" id="CATQJA010000056">
    <property type="protein sequence ID" value="CAJ0557595.1"/>
    <property type="molecule type" value="Genomic_DNA"/>
</dbReference>
<comment type="caution">
    <text evidence="3">The sequence shown here is derived from an EMBL/GenBank/DDBJ whole genome shotgun (WGS) entry which is preliminary data.</text>
</comment>
<name>A0AA36C443_9BILA</name>
<sequence length="473" mass="52490">MGGDEFGLIVCTSSRDDPGVIFDRYLEVLHEPFFVEGNRIEVRATIGYSSAPEDSNRRRRIGDAGGSGSVRSEVDGAQSSRQVLAAAAGEGIGAGDCAPRAGQRIEEGQFDLHYQPQVDTQTGEVVAFEALLRWNHPSRGLIGPSQFISVAEETGMIIPSLVSREFGAMVKKALTDSGLAPHLLQLEITETGVVDDRAIRDLYKLRELGVTVALDDFGTGYSSFATLQRLPIDVLKIDRMLVTDSGRSEDVRGEVHRRIGRGPRSRRVQWVGCDLVQGYHISKALTAERVDVYLAATDTETGHLSRADRGYRLPLSLDTSSNPRHLSPPGLRKHRRSTPSIRRSSSQLRRSPLWGSRRNNPVQCRVYPFDQQDCRFGITGNDSQIFFSARTSDDSVFAEMCAQSVRGSSDDDVAFGMTVKIIHRLEFVDIDDDESERRRIVSGALGRDRRLPSSPRRLNRPVRGSRSEYWASR</sequence>
<organism evidence="3 4">
    <name type="scientific">Mesorhabditis spiculigera</name>
    <dbReference type="NCBI Taxonomy" id="96644"/>
    <lineage>
        <taxon>Eukaryota</taxon>
        <taxon>Metazoa</taxon>
        <taxon>Ecdysozoa</taxon>
        <taxon>Nematoda</taxon>
        <taxon>Chromadorea</taxon>
        <taxon>Rhabditida</taxon>
        <taxon>Rhabditina</taxon>
        <taxon>Rhabditomorpha</taxon>
        <taxon>Rhabditoidea</taxon>
        <taxon>Rhabditidae</taxon>
        <taxon>Mesorhabditinae</taxon>
        <taxon>Mesorhabditis</taxon>
    </lineage>
</organism>
<feature type="region of interest" description="Disordered" evidence="1">
    <location>
        <begin position="51"/>
        <end position="77"/>
    </location>
</feature>
<dbReference type="InterPro" id="IPR043128">
    <property type="entry name" value="Rev_trsase/Diguanyl_cyclase"/>
</dbReference>
<evidence type="ECO:0000313" key="3">
    <source>
        <dbReference type="EMBL" id="CAJ0557595.1"/>
    </source>
</evidence>
<proteinExistence type="predicted"/>
<gene>
    <name evidence="3" type="ORF">MSPICULIGERA_LOCUS353</name>
</gene>